<keyword evidence="4" id="KW-1185">Reference proteome</keyword>
<dbReference type="PANTHER" id="PTHR13886">
    <property type="entry name" value="JNK/SAPK-ASSOCIATED PROTEIN"/>
    <property type="match status" value="1"/>
</dbReference>
<evidence type="ECO:0000313" key="4">
    <source>
        <dbReference type="Proteomes" id="UP000276133"/>
    </source>
</evidence>
<dbReference type="Pfam" id="PF09744">
    <property type="entry name" value="RH1"/>
    <property type="match status" value="1"/>
</dbReference>
<dbReference type="OrthoDB" id="10256043at2759"/>
<name>A0A3M7RP07_BRAPC</name>
<dbReference type="GO" id="GO:0005078">
    <property type="term" value="F:MAP-kinase scaffold activity"/>
    <property type="evidence" value="ECO:0007669"/>
    <property type="project" value="InterPro"/>
</dbReference>
<organism evidence="3 4">
    <name type="scientific">Brachionus plicatilis</name>
    <name type="common">Marine rotifer</name>
    <name type="synonym">Brachionus muelleri</name>
    <dbReference type="NCBI Taxonomy" id="10195"/>
    <lineage>
        <taxon>Eukaryota</taxon>
        <taxon>Metazoa</taxon>
        <taxon>Spiralia</taxon>
        <taxon>Gnathifera</taxon>
        <taxon>Rotifera</taxon>
        <taxon>Eurotatoria</taxon>
        <taxon>Monogononta</taxon>
        <taxon>Pseudotrocha</taxon>
        <taxon>Ploima</taxon>
        <taxon>Brachionidae</taxon>
        <taxon>Brachionus</taxon>
    </lineage>
</organism>
<reference evidence="3 4" key="1">
    <citation type="journal article" date="2018" name="Sci. Rep.">
        <title>Genomic signatures of local adaptation to the degree of environmental predictability in rotifers.</title>
        <authorList>
            <person name="Franch-Gras L."/>
            <person name="Hahn C."/>
            <person name="Garcia-Roger E.M."/>
            <person name="Carmona M.J."/>
            <person name="Serra M."/>
            <person name="Gomez A."/>
        </authorList>
    </citation>
    <scope>NUCLEOTIDE SEQUENCE [LARGE SCALE GENOMIC DNA]</scope>
    <source>
        <strain evidence="3">HYR1</strain>
    </source>
</reference>
<dbReference type="GO" id="GO:0008432">
    <property type="term" value="F:JUN kinase binding"/>
    <property type="evidence" value="ECO:0007669"/>
    <property type="project" value="TreeGrafter"/>
</dbReference>
<evidence type="ECO:0000313" key="3">
    <source>
        <dbReference type="EMBL" id="RNA25271.1"/>
    </source>
</evidence>
<dbReference type="PROSITE" id="PS51776">
    <property type="entry name" value="RH1"/>
    <property type="match status" value="1"/>
</dbReference>
<evidence type="ECO:0000256" key="1">
    <source>
        <dbReference type="SAM" id="Coils"/>
    </source>
</evidence>
<dbReference type="GO" id="GO:0019894">
    <property type="term" value="F:kinesin binding"/>
    <property type="evidence" value="ECO:0007669"/>
    <property type="project" value="TreeGrafter"/>
</dbReference>
<dbReference type="Gene3D" id="1.20.58.1770">
    <property type="match status" value="1"/>
</dbReference>
<dbReference type="GO" id="GO:0005737">
    <property type="term" value="C:cytoplasm"/>
    <property type="evidence" value="ECO:0007669"/>
    <property type="project" value="TreeGrafter"/>
</dbReference>
<dbReference type="PANTHER" id="PTHR13886:SF4">
    <property type="entry name" value="JNK-INTERACTING PROTEIN 3"/>
    <property type="match status" value="1"/>
</dbReference>
<keyword evidence="3" id="KW-0808">Transferase</keyword>
<accession>A0A3M7RP07</accession>
<evidence type="ECO:0000259" key="2">
    <source>
        <dbReference type="PROSITE" id="PS51776"/>
    </source>
</evidence>
<comment type="caution">
    <text evidence="3">The sequence shown here is derived from an EMBL/GenBank/DDBJ whole genome shotgun (WGS) entry which is preliminary data.</text>
</comment>
<dbReference type="GO" id="GO:0016301">
    <property type="term" value="F:kinase activity"/>
    <property type="evidence" value="ECO:0007669"/>
    <property type="project" value="UniProtKB-KW"/>
</dbReference>
<dbReference type="Proteomes" id="UP000276133">
    <property type="component" value="Unassembled WGS sequence"/>
</dbReference>
<feature type="domain" description="RH1" evidence="2">
    <location>
        <begin position="38"/>
        <end position="126"/>
    </location>
</feature>
<proteinExistence type="predicted"/>
<dbReference type="GO" id="GO:0016192">
    <property type="term" value="P:vesicle-mediated transport"/>
    <property type="evidence" value="ECO:0007669"/>
    <property type="project" value="TreeGrafter"/>
</dbReference>
<protein>
    <submittedName>
        <fullName evidence="3">C-Jun-amino-terminal kinase-interacting 4-like</fullName>
    </submittedName>
</protein>
<keyword evidence="3" id="KW-0418">Kinase</keyword>
<dbReference type="InterPro" id="IPR039911">
    <property type="entry name" value="JIP3/JIP4"/>
</dbReference>
<dbReference type="STRING" id="10195.A0A3M7RP07"/>
<dbReference type="InterPro" id="IPR034743">
    <property type="entry name" value="RH1"/>
</dbReference>
<dbReference type="AlphaFoldDB" id="A0A3M7RP07"/>
<dbReference type="EMBL" id="REGN01002953">
    <property type="protein sequence ID" value="RNA25271.1"/>
    <property type="molecule type" value="Genomic_DNA"/>
</dbReference>
<keyword evidence="1" id="KW-0175">Coiled coil</keyword>
<gene>
    <name evidence="3" type="ORF">BpHYR1_046082</name>
</gene>
<dbReference type="GO" id="GO:0030159">
    <property type="term" value="F:signaling receptor complex adaptor activity"/>
    <property type="evidence" value="ECO:0007669"/>
    <property type="project" value="TreeGrafter"/>
</dbReference>
<sequence>MIDSDKMDKSLDHDESKLGLKTSLSNLSNLSINLIGTSPGDNALNTNQISLNEKVAQLANSIYTELEKIIKLYGKDIVKELMPIVVSVLEALDAAYHEKEELLVENELLRDDNDKLLLQYEREKQARKDTELKLFQSEDSFAEQKRDYEEKVKSLESIVRMIDLKSKNTSDHAENILTIWDLFRGMSIEFCFH</sequence>
<feature type="coiled-coil region" evidence="1">
    <location>
        <begin position="92"/>
        <end position="133"/>
    </location>
</feature>